<dbReference type="AlphaFoldDB" id="A0A2I0LC44"/>
<gene>
    <name evidence="2" type="ORF">CRG98_001412</name>
</gene>
<protein>
    <submittedName>
        <fullName evidence="2">Uncharacterized protein</fullName>
    </submittedName>
</protein>
<dbReference type="EMBL" id="PGOL01000058">
    <property type="protein sequence ID" value="PKI78241.1"/>
    <property type="molecule type" value="Genomic_DNA"/>
</dbReference>
<keyword evidence="3" id="KW-1185">Reference proteome</keyword>
<name>A0A2I0LC44_PUNGR</name>
<reference evidence="2 3" key="1">
    <citation type="submission" date="2017-11" db="EMBL/GenBank/DDBJ databases">
        <title>De-novo sequencing of pomegranate (Punica granatum L.) genome.</title>
        <authorList>
            <person name="Akparov Z."/>
            <person name="Amiraslanov A."/>
            <person name="Hajiyeva S."/>
            <person name="Abbasov M."/>
            <person name="Kaur K."/>
            <person name="Hamwieh A."/>
            <person name="Solovyev V."/>
            <person name="Salamov A."/>
            <person name="Braich B."/>
            <person name="Kosarev P."/>
            <person name="Mahmoud A."/>
            <person name="Hajiyev E."/>
            <person name="Babayeva S."/>
            <person name="Izzatullayeva V."/>
            <person name="Mammadov A."/>
            <person name="Mammadov A."/>
            <person name="Sharifova S."/>
            <person name="Ojaghi J."/>
            <person name="Eynullazada K."/>
            <person name="Bayramov B."/>
            <person name="Abdulazimova A."/>
            <person name="Shahmuradov I."/>
        </authorList>
    </citation>
    <scope>NUCLEOTIDE SEQUENCE [LARGE SCALE GENOMIC DNA]</scope>
    <source>
        <strain evidence="3">cv. AG2017</strain>
        <tissue evidence="2">Leaf</tissue>
    </source>
</reference>
<proteinExistence type="predicted"/>
<feature type="region of interest" description="Disordered" evidence="1">
    <location>
        <begin position="30"/>
        <end position="60"/>
    </location>
</feature>
<accession>A0A2I0LC44</accession>
<sequence length="109" mass="10570">MGCFISKDGCRLNEESETQEKTDINVVPKAAAPSLPRRKARTSYDPPYSSGSGGTRNGDLILMQPATTAGSMSTVECGRAGHGGHGGGGCDGGGCGGGGGGCGCGCGGG</sequence>
<organism evidence="2 3">
    <name type="scientific">Punica granatum</name>
    <name type="common">Pomegranate</name>
    <dbReference type="NCBI Taxonomy" id="22663"/>
    <lineage>
        <taxon>Eukaryota</taxon>
        <taxon>Viridiplantae</taxon>
        <taxon>Streptophyta</taxon>
        <taxon>Embryophyta</taxon>
        <taxon>Tracheophyta</taxon>
        <taxon>Spermatophyta</taxon>
        <taxon>Magnoliopsida</taxon>
        <taxon>eudicotyledons</taxon>
        <taxon>Gunneridae</taxon>
        <taxon>Pentapetalae</taxon>
        <taxon>rosids</taxon>
        <taxon>malvids</taxon>
        <taxon>Myrtales</taxon>
        <taxon>Lythraceae</taxon>
        <taxon>Punica</taxon>
    </lineage>
</organism>
<evidence type="ECO:0000313" key="2">
    <source>
        <dbReference type="EMBL" id="PKI78241.1"/>
    </source>
</evidence>
<evidence type="ECO:0000256" key="1">
    <source>
        <dbReference type="SAM" id="MobiDB-lite"/>
    </source>
</evidence>
<evidence type="ECO:0000313" key="3">
    <source>
        <dbReference type="Proteomes" id="UP000233551"/>
    </source>
</evidence>
<dbReference type="Proteomes" id="UP000233551">
    <property type="component" value="Unassembled WGS sequence"/>
</dbReference>
<comment type="caution">
    <text evidence="2">The sequence shown here is derived from an EMBL/GenBank/DDBJ whole genome shotgun (WGS) entry which is preliminary data.</text>
</comment>